<dbReference type="STRING" id="34720.A0A151JX36"/>
<dbReference type="AlphaFoldDB" id="A0A151JX36"/>
<accession>A0A151JX36</accession>
<dbReference type="Proteomes" id="UP000078541">
    <property type="component" value="Unassembled WGS sequence"/>
</dbReference>
<dbReference type="EMBL" id="KQ981616">
    <property type="protein sequence ID" value="KYN39290.1"/>
    <property type="molecule type" value="Genomic_DNA"/>
</dbReference>
<evidence type="ECO:0000313" key="2">
    <source>
        <dbReference type="Proteomes" id="UP000078541"/>
    </source>
</evidence>
<organism evidence="1 2">
    <name type="scientific">Trachymyrmex septentrionalis</name>
    <dbReference type="NCBI Taxonomy" id="34720"/>
    <lineage>
        <taxon>Eukaryota</taxon>
        <taxon>Metazoa</taxon>
        <taxon>Ecdysozoa</taxon>
        <taxon>Arthropoda</taxon>
        <taxon>Hexapoda</taxon>
        <taxon>Insecta</taxon>
        <taxon>Pterygota</taxon>
        <taxon>Neoptera</taxon>
        <taxon>Endopterygota</taxon>
        <taxon>Hymenoptera</taxon>
        <taxon>Apocrita</taxon>
        <taxon>Aculeata</taxon>
        <taxon>Formicoidea</taxon>
        <taxon>Formicidae</taxon>
        <taxon>Myrmicinae</taxon>
        <taxon>Trachymyrmex</taxon>
    </lineage>
</organism>
<reference evidence="1 2" key="1">
    <citation type="submission" date="2016-03" db="EMBL/GenBank/DDBJ databases">
        <title>Trachymyrmex septentrionalis WGS genome.</title>
        <authorList>
            <person name="Nygaard S."/>
            <person name="Hu H."/>
            <person name="Boomsma J."/>
            <person name="Zhang G."/>
        </authorList>
    </citation>
    <scope>NUCLEOTIDE SEQUENCE [LARGE SCALE GENOMIC DNA]</scope>
    <source>
        <strain evidence="1">Tsep2-gDNA-1</strain>
        <tissue evidence="1">Whole body</tissue>
    </source>
</reference>
<gene>
    <name evidence="1" type="ORF">ALC56_06331</name>
</gene>
<protein>
    <submittedName>
        <fullName evidence="1">Uncharacterized protein</fullName>
    </submittedName>
</protein>
<proteinExistence type="predicted"/>
<sequence length="138" mass="16087">NADEKLIRCIGECIFNTLEGNISLEWSKKTIYRHYRSYYNSPLQRVAIFSAYRLPNSPLSELHALESLSYITSMADYLNRRFKYRYAQAVKLRRASHKYYNILTFFFLKQIVNSPTRVICDTASLLDLIIISSDVAAD</sequence>
<feature type="non-terminal residue" evidence="1">
    <location>
        <position position="1"/>
    </location>
</feature>
<keyword evidence="2" id="KW-1185">Reference proteome</keyword>
<name>A0A151JX36_9HYME</name>
<evidence type="ECO:0000313" key="1">
    <source>
        <dbReference type="EMBL" id="KYN39290.1"/>
    </source>
</evidence>